<accession>A0A4Y8PA55</accession>
<feature type="compositionally biased region" description="Low complexity" evidence="3">
    <location>
        <begin position="386"/>
        <end position="397"/>
    </location>
</feature>
<keyword evidence="2" id="KW-0175">Coiled coil</keyword>
<dbReference type="InterPro" id="IPR019734">
    <property type="entry name" value="TPR_rpt"/>
</dbReference>
<dbReference type="Gene3D" id="1.10.287.1490">
    <property type="match status" value="1"/>
</dbReference>
<evidence type="ECO:0000256" key="3">
    <source>
        <dbReference type="SAM" id="MobiDB-lite"/>
    </source>
</evidence>
<feature type="region of interest" description="Disordered" evidence="3">
    <location>
        <begin position="434"/>
        <end position="457"/>
    </location>
</feature>
<reference evidence="4 5" key="1">
    <citation type="submission" date="2016-05" db="EMBL/GenBank/DDBJ databases">
        <title>Diversity and Homogeneity among Thermoacidophilic Verrucomicrobia Methanotrophs Linked with Geographical Origin.</title>
        <authorList>
            <person name="Erikstad H.-A."/>
            <person name="Smestad N.B."/>
            <person name="Ceballos R.M."/>
            <person name="Birkeland N.-K."/>
        </authorList>
    </citation>
    <scope>NUCLEOTIDE SEQUENCE [LARGE SCALE GENOMIC DNA]</scope>
    <source>
        <strain evidence="4 5">Phi</strain>
    </source>
</reference>
<keyword evidence="5" id="KW-1185">Reference proteome</keyword>
<proteinExistence type="predicted"/>
<dbReference type="AlphaFoldDB" id="A0A4Y8PA55"/>
<dbReference type="Proteomes" id="UP000297713">
    <property type="component" value="Unassembled WGS sequence"/>
</dbReference>
<evidence type="ECO:0000256" key="1">
    <source>
        <dbReference type="PROSITE-ProRule" id="PRU00339"/>
    </source>
</evidence>
<dbReference type="Pfam" id="PF13432">
    <property type="entry name" value="TPR_16"/>
    <property type="match status" value="1"/>
</dbReference>
<dbReference type="PROSITE" id="PS50005">
    <property type="entry name" value="TPR"/>
    <property type="match status" value="3"/>
</dbReference>
<dbReference type="Pfam" id="PF13414">
    <property type="entry name" value="TPR_11"/>
    <property type="match status" value="1"/>
</dbReference>
<dbReference type="PANTHER" id="PTHR12558:SF33">
    <property type="entry name" value="BLL7664 PROTEIN"/>
    <property type="match status" value="1"/>
</dbReference>
<feature type="repeat" description="TPR" evidence="1">
    <location>
        <begin position="570"/>
        <end position="603"/>
    </location>
</feature>
<organism evidence="4 5">
    <name type="scientific">Methylacidiphilum caldifontis</name>
    <dbReference type="NCBI Taxonomy" id="2795386"/>
    <lineage>
        <taxon>Bacteria</taxon>
        <taxon>Pseudomonadati</taxon>
        <taxon>Verrucomicrobiota</taxon>
        <taxon>Methylacidiphilae</taxon>
        <taxon>Methylacidiphilales</taxon>
        <taxon>Methylacidiphilaceae</taxon>
        <taxon>Methylacidiphilum (ex Ratnadevi et al. 2023)</taxon>
    </lineage>
</organism>
<evidence type="ECO:0000313" key="5">
    <source>
        <dbReference type="Proteomes" id="UP000297713"/>
    </source>
</evidence>
<dbReference type="PROSITE" id="PS50293">
    <property type="entry name" value="TPR_REGION"/>
    <property type="match status" value="1"/>
</dbReference>
<name>A0A4Y8PA55_9BACT</name>
<dbReference type="PANTHER" id="PTHR12558">
    <property type="entry name" value="CELL DIVISION CYCLE 16,23,27"/>
    <property type="match status" value="1"/>
</dbReference>
<comment type="caution">
    <text evidence="4">The sequence shown here is derived from an EMBL/GenBank/DDBJ whole genome shotgun (WGS) entry which is preliminary data.</text>
</comment>
<dbReference type="InterPro" id="IPR011990">
    <property type="entry name" value="TPR-like_helical_dom_sf"/>
</dbReference>
<dbReference type="SUPFAM" id="SSF48452">
    <property type="entry name" value="TPR-like"/>
    <property type="match status" value="1"/>
</dbReference>
<evidence type="ECO:0000256" key="2">
    <source>
        <dbReference type="SAM" id="Coils"/>
    </source>
</evidence>
<sequence>MATMQRQRQLFWLFFLLSTFLLRSIVLAAISPQDEFLNIYLSLQEAEQMEKKGEIAGAFQKYTECCKRLELLKKNYPEWEPGIVNFRINYSKDKLKVLAPKLGKTPDDLQKGVMTALGSSRTEPPTLESSHDVIKSLLSKHNKGSNSDEEITKLKYRINQLESELAQTKMKLEEAVTEANMLRNRLAATQKELAIFRSSNIESKITAVLQENNSLKAKLAQAEAKIRTLQAGNSEAGIAALRDQLKGVQEQLTILERENEVFRNTASALKSQLENAQQKLAESARELATAPNTESLRKENEILRGIINRQLQEQARRDSAKRLVIEELQNLKIDSKFLQKQLEFLSSPVVNLSPEEIALLKSPSQPRLNEIQQSSFEAQLTRPPEEQQQQSPTQTNEVPKTETKTETTADHIQANPVLPTENAQQVAYHFPHEGSAASTDTKTQAETPSSPNNESAAATLPAALPEDVQKLVDEASTLFSGQHYQEAAEKYRQILEKFPNSVTAWANLGVIYYQQGQLKEAENALFQALKLNPNDAFSHSILGIVYYQEGLFDNAVTELTRAIVINPNDPKTRNYLGIACSKKGWQEAAEKELRKALELDPNYGDAHFNLAVIYATQRPPAKELAKRHYQDALSLGIPKDPGLEKFLE</sequence>
<feature type="compositionally biased region" description="Basic and acidic residues" evidence="3">
    <location>
        <begin position="399"/>
        <end position="409"/>
    </location>
</feature>
<feature type="repeat" description="TPR" evidence="1">
    <location>
        <begin position="502"/>
        <end position="535"/>
    </location>
</feature>
<feature type="region of interest" description="Disordered" evidence="3">
    <location>
        <begin position="376"/>
        <end position="416"/>
    </location>
</feature>
<protein>
    <submittedName>
        <fullName evidence="4">Uncharacterized protein</fullName>
    </submittedName>
</protein>
<gene>
    <name evidence="4" type="ORF">A7Q10_09435</name>
</gene>
<dbReference type="SMART" id="SM00028">
    <property type="entry name" value="TPR"/>
    <property type="match status" value="4"/>
</dbReference>
<feature type="repeat" description="TPR" evidence="1">
    <location>
        <begin position="536"/>
        <end position="569"/>
    </location>
</feature>
<dbReference type="OrthoDB" id="185944at2"/>
<feature type="compositionally biased region" description="Polar residues" evidence="3">
    <location>
        <begin position="436"/>
        <end position="456"/>
    </location>
</feature>
<dbReference type="Gene3D" id="1.25.40.10">
    <property type="entry name" value="Tetratricopeptide repeat domain"/>
    <property type="match status" value="1"/>
</dbReference>
<dbReference type="EMBL" id="LXQC01000152">
    <property type="protein sequence ID" value="TFE67584.1"/>
    <property type="molecule type" value="Genomic_DNA"/>
</dbReference>
<feature type="coiled-coil region" evidence="2">
    <location>
        <begin position="151"/>
        <end position="286"/>
    </location>
</feature>
<evidence type="ECO:0000313" key="4">
    <source>
        <dbReference type="EMBL" id="TFE67584.1"/>
    </source>
</evidence>
<keyword evidence="1" id="KW-0802">TPR repeat</keyword>